<dbReference type="EMBL" id="ADVL01000352">
    <property type="protein sequence ID" value="EFH11592.1"/>
    <property type="molecule type" value="Genomic_DNA"/>
</dbReference>
<dbReference type="HOGENOM" id="CLU_070805_0_0_5"/>
<dbReference type="AlphaFoldDB" id="D5RM76"/>
<evidence type="ECO:0000313" key="2">
    <source>
        <dbReference type="EMBL" id="EFH11592.1"/>
    </source>
</evidence>
<evidence type="ECO:0000313" key="3">
    <source>
        <dbReference type="Proteomes" id="UP000005324"/>
    </source>
</evidence>
<sequence>MIVNSSNLRTLGIGFSAAFRGALAKAPQLYKRVATVVPSTTAANEYGWLGDLPGMREWIGDRVIQNLVTHDYTIRNRDFELTVGVKRKHIEDDNLGIYAPMFETLGDNAGAHPDKLVFDTLKAGTTTKCYDGQYFFDTDHPVVLPDGSTASVSNYGGGSGPTWYLLDVTRPLKPLIYQDRKAPQFVAKDAPTDDNVFSKGEFIYGVDSRGAAGYGLWQLAYASRQPLTAENYEAARVAMGSLLNSRSGDPLEIKPNLLVVPPALEGAAKRLLKNELGANGGTNEWFNTAEPLTVPRLAA</sequence>
<proteinExistence type="predicted"/>
<dbReference type="Proteomes" id="UP000005324">
    <property type="component" value="Unassembled WGS sequence"/>
</dbReference>
<accession>D5RM76</accession>
<feature type="domain" description="Bacteriophage Mu GpT" evidence="1">
    <location>
        <begin position="9"/>
        <end position="295"/>
    </location>
</feature>
<organism evidence="2 3">
    <name type="scientific">Pseudoroseomonas cervicalis ATCC 49957</name>
    <dbReference type="NCBI Taxonomy" id="525371"/>
    <lineage>
        <taxon>Bacteria</taxon>
        <taxon>Pseudomonadati</taxon>
        <taxon>Pseudomonadota</taxon>
        <taxon>Alphaproteobacteria</taxon>
        <taxon>Acetobacterales</taxon>
        <taxon>Roseomonadaceae</taxon>
        <taxon>Roseomonas</taxon>
    </lineage>
</organism>
<name>D5RM76_9PROT</name>
<evidence type="ECO:0000259" key="1">
    <source>
        <dbReference type="Pfam" id="PF10124"/>
    </source>
</evidence>
<comment type="caution">
    <text evidence="2">The sequence shown here is derived from an EMBL/GenBank/DDBJ whole genome shotgun (WGS) entry which is preliminary data.</text>
</comment>
<dbReference type="InterPro" id="IPR018774">
    <property type="entry name" value="Phage_Mu_GpT"/>
</dbReference>
<dbReference type="Pfam" id="PF10124">
    <property type="entry name" value="Mu-like_gpT"/>
    <property type="match status" value="1"/>
</dbReference>
<dbReference type="OrthoDB" id="9804833at2"/>
<protein>
    <recommendedName>
        <fullName evidence="1">Bacteriophage Mu GpT domain-containing protein</fullName>
    </recommendedName>
</protein>
<reference evidence="2 3" key="1">
    <citation type="submission" date="2010-04" db="EMBL/GenBank/DDBJ databases">
        <authorList>
            <person name="Qin X."/>
            <person name="Bachman B."/>
            <person name="Battles P."/>
            <person name="Bell A."/>
            <person name="Bess C."/>
            <person name="Bickham C."/>
            <person name="Chaboub L."/>
            <person name="Chen D."/>
            <person name="Coyle M."/>
            <person name="Deiros D.R."/>
            <person name="Dinh H."/>
            <person name="Forbes L."/>
            <person name="Fowler G."/>
            <person name="Francisco L."/>
            <person name="Fu Q."/>
            <person name="Gubbala S."/>
            <person name="Hale W."/>
            <person name="Han Y."/>
            <person name="Hemphill L."/>
            <person name="Highlander S.K."/>
            <person name="Hirani K."/>
            <person name="Hogues M."/>
            <person name="Jackson L."/>
            <person name="Jakkamsetti A."/>
            <person name="Javaid M."/>
            <person name="Jiang H."/>
            <person name="Korchina V."/>
            <person name="Kovar C."/>
            <person name="Lara F."/>
            <person name="Lee S."/>
            <person name="Mata R."/>
            <person name="Mathew T."/>
            <person name="Moen C."/>
            <person name="Morales K."/>
            <person name="Munidasa M."/>
            <person name="Nazareth L."/>
            <person name="Ngo R."/>
            <person name="Nguyen L."/>
            <person name="Okwuonu G."/>
            <person name="Ongeri F."/>
            <person name="Patil S."/>
            <person name="Petrosino J."/>
            <person name="Pham C."/>
            <person name="Pham P."/>
            <person name="Pu L.-L."/>
            <person name="Puazo M."/>
            <person name="Raj R."/>
            <person name="Reid J."/>
            <person name="Rouhana J."/>
            <person name="Saada N."/>
            <person name="Shang Y."/>
            <person name="Simmons D."/>
            <person name="Thornton R."/>
            <person name="Warren J."/>
            <person name="Weissenberger G."/>
            <person name="Zhang J."/>
            <person name="Zhang L."/>
            <person name="Zhou C."/>
            <person name="Zhu D."/>
            <person name="Muzny D."/>
            <person name="Worley K."/>
            <person name="Gibbs R."/>
        </authorList>
    </citation>
    <scope>NUCLEOTIDE SEQUENCE [LARGE SCALE GENOMIC DNA]</scope>
    <source>
        <strain evidence="2 3">ATCC 49957</strain>
    </source>
</reference>
<gene>
    <name evidence="2" type="ORF">HMPREF0731_2187</name>
</gene>
<dbReference type="RefSeq" id="WP_007004604.1">
    <property type="nucleotide sequence ID" value="NZ_GG770779.1"/>
</dbReference>
<keyword evidence="3" id="KW-1185">Reference proteome</keyword>